<dbReference type="AlphaFoldDB" id="A0A6A5R2I6"/>
<evidence type="ECO:0000259" key="1">
    <source>
        <dbReference type="Pfam" id="PF06985"/>
    </source>
</evidence>
<proteinExistence type="predicted"/>
<protein>
    <submittedName>
        <fullName evidence="2">Heterokaryon incompatibility protein-domain-containing protein</fullName>
    </submittedName>
</protein>
<feature type="domain" description="Heterokaryon incompatibility" evidence="1">
    <location>
        <begin position="8"/>
        <end position="167"/>
    </location>
</feature>
<dbReference type="InterPro" id="IPR010730">
    <property type="entry name" value="HET"/>
</dbReference>
<dbReference type="EMBL" id="ML979132">
    <property type="protein sequence ID" value="KAF1921609.1"/>
    <property type="molecule type" value="Genomic_DNA"/>
</dbReference>
<dbReference type="PANTHER" id="PTHR33112">
    <property type="entry name" value="DOMAIN PROTEIN, PUTATIVE-RELATED"/>
    <property type="match status" value="1"/>
</dbReference>
<evidence type="ECO:0000313" key="2">
    <source>
        <dbReference type="EMBL" id="KAF1921609.1"/>
    </source>
</evidence>
<organism evidence="2 3">
    <name type="scientific">Ampelomyces quisqualis</name>
    <name type="common">Powdery mildew agent</name>
    <dbReference type="NCBI Taxonomy" id="50730"/>
    <lineage>
        <taxon>Eukaryota</taxon>
        <taxon>Fungi</taxon>
        <taxon>Dikarya</taxon>
        <taxon>Ascomycota</taxon>
        <taxon>Pezizomycotina</taxon>
        <taxon>Dothideomycetes</taxon>
        <taxon>Pleosporomycetidae</taxon>
        <taxon>Pleosporales</taxon>
        <taxon>Pleosporineae</taxon>
        <taxon>Phaeosphaeriaceae</taxon>
        <taxon>Ampelomyces</taxon>
    </lineage>
</organism>
<name>A0A6A5R2I6_AMPQU</name>
<dbReference type="Proteomes" id="UP000800096">
    <property type="component" value="Unassembled WGS sequence"/>
</dbReference>
<dbReference type="PANTHER" id="PTHR33112:SF8">
    <property type="entry name" value="HETEROKARYON INCOMPATIBILITY DOMAIN-CONTAINING PROTEIN"/>
    <property type="match status" value="1"/>
</dbReference>
<reference evidence="2" key="1">
    <citation type="journal article" date="2020" name="Stud. Mycol.">
        <title>101 Dothideomycetes genomes: a test case for predicting lifestyles and emergence of pathogens.</title>
        <authorList>
            <person name="Haridas S."/>
            <person name="Albert R."/>
            <person name="Binder M."/>
            <person name="Bloem J."/>
            <person name="Labutti K."/>
            <person name="Salamov A."/>
            <person name="Andreopoulos B."/>
            <person name="Baker S."/>
            <person name="Barry K."/>
            <person name="Bills G."/>
            <person name="Bluhm B."/>
            <person name="Cannon C."/>
            <person name="Castanera R."/>
            <person name="Culley D."/>
            <person name="Daum C."/>
            <person name="Ezra D."/>
            <person name="Gonzalez J."/>
            <person name="Henrissat B."/>
            <person name="Kuo A."/>
            <person name="Liang C."/>
            <person name="Lipzen A."/>
            <person name="Lutzoni F."/>
            <person name="Magnuson J."/>
            <person name="Mondo S."/>
            <person name="Nolan M."/>
            <person name="Ohm R."/>
            <person name="Pangilinan J."/>
            <person name="Park H.-J."/>
            <person name="Ramirez L."/>
            <person name="Alfaro M."/>
            <person name="Sun H."/>
            <person name="Tritt A."/>
            <person name="Yoshinaga Y."/>
            <person name="Zwiers L.-H."/>
            <person name="Turgeon B."/>
            <person name="Goodwin S."/>
            <person name="Spatafora J."/>
            <person name="Crous P."/>
            <person name="Grigoriev I."/>
        </authorList>
    </citation>
    <scope>NUCLEOTIDE SEQUENCE</scope>
    <source>
        <strain evidence="2">HMLAC05119</strain>
    </source>
</reference>
<dbReference type="OrthoDB" id="5362512at2759"/>
<sequence>MTNKTFEYLALSHMWGEQSVEHLKLGIENLEDFQEDIPWHRLSSIYKEAIHVTAELGYRYLWIDSLCIIQNDDDDWSREASLMATVYGNATCNLAFIFPSLTPSTTFRSDPRIYNPCVLRAATSSSPGIYIQRDTRDLRVMYQSIEYYGWLAQHNWPLFSRAWTFQEYLLCPRTLLLGHRNLMWQCSAFFYDELLGPIAESLPNGAAKKGRDGAKSRYFPMNILKPGFAAYADMSDLMSLSFMIDWQALLNEYRSRELTEAKDRVVAFAGIARAFTNLGSLTYLAGTWADFFPLCLLWYVDRKREVTIRYAGPEVIRGGFVEYPVKVCEEVVRQAPSWSQFNVPIYTHHQTYFIFNNDEIFVRQKSLYEQPRVCWDDLYWAELDSFQFSGQPVNHFPDSGFFDFSNLSATLDLPVLPVKVSWPAHLEQHFEHIRATDPLEAALAWKPDFTYYPDSPLAADKIATPPRRGVLALIAEFQVCRVAGKYLVQRRLAGLVLVRAEKVGTWRRVGAWKLTIKISGVEATPENIQDTAARWKKYRIWTIGEAWQMETVTLV</sequence>
<keyword evidence="3" id="KW-1185">Reference proteome</keyword>
<gene>
    <name evidence="2" type="ORF">BDU57DRAFT_55463</name>
</gene>
<accession>A0A6A5R2I6</accession>
<dbReference type="Pfam" id="PF06985">
    <property type="entry name" value="HET"/>
    <property type="match status" value="1"/>
</dbReference>
<evidence type="ECO:0000313" key="3">
    <source>
        <dbReference type="Proteomes" id="UP000800096"/>
    </source>
</evidence>